<reference evidence="1 2" key="1">
    <citation type="submission" date="2015-09" db="EMBL/GenBank/DDBJ databases">
        <title>Genome sequencing project for genomic taxonomy and phylogenomics of Bacillus-like bacteria.</title>
        <authorList>
            <person name="Liu B."/>
            <person name="Wang J."/>
            <person name="Zhu Y."/>
            <person name="Liu G."/>
            <person name="Chen Q."/>
            <person name="Chen Z."/>
            <person name="Lan J."/>
            <person name="Che J."/>
            <person name="Ge C."/>
            <person name="Shi H."/>
            <person name="Pan Z."/>
            <person name="Liu X."/>
        </authorList>
    </citation>
    <scope>NUCLEOTIDE SEQUENCE [LARGE SCALE GENOMIC DNA]</scope>
    <source>
        <strain evidence="1 2">DSM 8552</strain>
    </source>
</reference>
<comment type="caution">
    <text evidence="1">The sequence shown here is derived from an EMBL/GenBank/DDBJ whole genome shotgun (WGS) entry which is preliminary data.</text>
</comment>
<sequence>MLFFLLVGMFVVDADMAMQKKTEVKMLLELANHHATFAVDPILKTEGVIDLIEDQALDRFAIRMNENGGYRREQQLFVPADDSVTTDPLPFTRYYVDFRAWRQDLELRLRYNGTALLQERVVPGTMRPTGGRLQVTVVTEQGEELRLAPKIMVGPSHVVVAFVDERPFLPILPSHSFPVASVEELKH</sequence>
<gene>
    <name evidence="1" type="ORF">AN963_19645</name>
</gene>
<dbReference type="EMBL" id="LJJB01000010">
    <property type="protein sequence ID" value="KQL47324.1"/>
    <property type="molecule type" value="Genomic_DNA"/>
</dbReference>
<evidence type="ECO:0000313" key="2">
    <source>
        <dbReference type="Proteomes" id="UP000051063"/>
    </source>
</evidence>
<protein>
    <submittedName>
        <fullName evidence="1">Uncharacterized protein</fullName>
    </submittedName>
</protein>
<dbReference type="Proteomes" id="UP000051063">
    <property type="component" value="Unassembled WGS sequence"/>
</dbReference>
<organism evidence="1 2">
    <name type="scientific">Brevibacillus choshinensis</name>
    <dbReference type="NCBI Taxonomy" id="54911"/>
    <lineage>
        <taxon>Bacteria</taxon>
        <taxon>Bacillati</taxon>
        <taxon>Bacillota</taxon>
        <taxon>Bacilli</taxon>
        <taxon>Bacillales</taxon>
        <taxon>Paenibacillaceae</taxon>
        <taxon>Brevibacillus</taxon>
    </lineage>
</organism>
<proteinExistence type="predicted"/>
<accession>A0ABR5NA25</accession>
<evidence type="ECO:0000313" key="1">
    <source>
        <dbReference type="EMBL" id="KQL47324.1"/>
    </source>
</evidence>
<dbReference type="RefSeq" id="WP_055746375.1">
    <property type="nucleotide sequence ID" value="NZ_LJJB01000010.1"/>
</dbReference>
<keyword evidence="2" id="KW-1185">Reference proteome</keyword>
<name>A0ABR5NA25_BRECH</name>